<dbReference type="Proteomes" id="UP000662888">
    <property type="component" value="Chromosome"/>
</dbReference>
<reference evidence="1 2" key="1">
    <citation type="submission" date="2020-11" db="EMBL/GenBank/DDBJ databases">
        <authorList>
            <person name="Sun Q."/>
        </authorList>
    </citation>
    <scope>NUCLEOTIDE SEQUENCE [LARGE SCALE GENOMIC DNA]</scope>
    <source>
        <strain evidence="1 2">P8398</strain>
    </source>
</reference>
<gene>
    <name evidence="1" type="ORF">IV454_31485</name>
</gene>
<accession>A0AA49A8R0</accession>
<name>A0AA49A8R0_9BURK</name>
<dbReference type="RefSeq" id="WP_206089493.1">
    <property type="nucleotide sequence ID" value="NZ_CP065053.1"/>
</dbReference>
<dbReference type="Pfam" id="PF13665">
    <property type="entry name" value="Tox-PAAR-like"/>
    <property type="match status" value="1"/>
</dbReference>
<evidence type="ECO:0000313" key="1">
    <source>
        <dbReference type="EMBL" id="QPI49880.1"/>
    </source>
</evidence>
<keyword evidence="2" id="KW-1185">Reference proteome</keyword>
<proteinExistence type="predicted"/>
<evidence type="ECO:0000313" key="2">
    <source>
        <dbReference type="Proteomes" id="UP000662888"/>
    </source>
</evidence>
<dbReference type="CDD" id="cd14740">
    <property type="entry name" value="PAAR_4"/>
    <property type="match status" value="1"/>
</dbReference>
<organism evidence="1 2">
    <name type="scientific">Massilia antarctica</name>
    <dbReference type="NCBI Taxonomy" id="2765360"/>
    <lineage>
        <taxon>Bacteria</taxon>
        <taxon>Pseudomonadati</taxon>
        <taxon>Pseudomonadota</taxon>
        <taxon>Betaproteobacteria</taxon>
        <taxon>Burkholderiales</taxon>
        <taxon>Oxalobacteraceae</taxon>
        <taxon>Telluria group</taxon>
        <taxon>Massilia</taxon>
    </lineage>
</organism>
<protein>
    <submittedName>
        <fullName evidence="1">DUF4150 domain-containing protein</fullName>
    </submittedName>
</protein>
<dbReference type="EMBL" id="CP065053">
    <property type="protein sequence ID" value="QPI49880.1"/>
    <property type="molecule type" value="Genomic_DNA"/>
</dbReference>
<sequence>MDTHVYANDNQISSKAADGKSFSFPDPCWSPPPPGVGPVVIPYPNTAFAKHLQNGSSTVFICGTEVALKNVSYFSTSTGDEPATLLFKKGVKSGVIKGKAYFTQWSSNVKFEGLNVCRHNDTMTHNHG</sequence>